<dbReference type="PANTHER" id="PTHR23011">
    <property type="entry name" value="CYCLIC NUCLEOTIDE-BINDING DOMAIN CONTAINING PROTEIN"/>
    <property type="match status" value="1"/>
</dbReference>
<dbReference type="CDD" id="cd00038">
    <property type="entry name" value="CAP_ED"/>
    <property type="match status" value="1"/>
</dbReference>
<dbReference type="InterPro" id="IPR018490">
    <property type="entry name" value="cNMP-bd_dom_sf"/>
</dbReference>
<dbReference type="PRINTS" id="PR00103">
    <property type="entry name" value="CAMPKINASE"/>
</dbReference>
<dbReference type="PROSITE" id="PS50042">
    <property type="entry name" value="CNMP_BINDING_3"/>
    <property type="match status" value="1"/>
</dbReference>
<dbReference type="PANTHER" id="PTHR23011:SF28">
    <property type="entry name" value="CYCLIC NUCLEOTIDE-BINDING DOMAIN CONTAINING PROTEIN"/>
    <property type="match status" value="1"/>
</dbReference>
<feature type="domain" description="Cyclic nucleotide-binding" evidence="1">
    <location>
        <begin position="12"/>
        <end position="116"/>
    </location>
</feature>
<evidence type="ECO:0000259" key="1">
    <source>
        <dbReference type="PROSITE" id="PS50042"/>
    </source>
</evidence>
<sequence length="130" mass="15037">MSREDRFTTRVKKYSKGDIIFNEGNTSDGLYLIKTGRVRVFKRVYTKGRIVEYELAQLGVNNIFGEMALLGECTRTASVRALTSTTCMRISKNVFEQHISKLPHWVHTVIKNLVIRLDETNNRLKTELEK</sequence>
<keyword evidence="3" id="KW-1185">Reference proteome</keyword>
<dbReference type="SUPFAM" id="SSF51206">
    <property type="entry name" value="cAMP-binding domain-like"/>
    <property type="match status" value="1"/>
</dbReference>
<dbReference type="STRING" id="1313304.CALK_0658"/>
<accession>U7D7F1</accession>
<proteinExistence type="predicted"/>
<dbReference type="EMBL" id="ASJR01000004">
    <property type="protein sequence ID" value="ERP38880.1"/>
    <property type="molecule type" value="Genomic_DNA"/>
</dbReference>
<organism evidence="2 3">
    <name type="scientific">Chitinivibrio alkaliphilus ACht1</name>
    <dbReference type="NCBI Taxonomy" id="1313304"/>
    <lineage>
        <taxon>Bacteria</taxon>
        <taxon>Pseudomonadati</taxon>
        <taxon>Fibrobacterota</taxon>
        <taxon>Chitinivibrionia</taxon>
        <taxon>Chitinivibrionales</taxon>
        <taxon>Chitinivibrionaceae</taxon>
        <taxon>Chitinivibrio</taxon>
    </lineage>
</organism>
<dbReference type="Proteomes" id="UP000017148">
    <property type="component" value="Unassembled WGS sequence"/>
</dbReference>
<dbReference type="InterPro" id="IPR014710">
    <property type="entry name" value="RmlC-like_jellyroll"/>
</dbReference>
<evidence type="ECO:0000313" key="3">
    <source>
        <dbReference type="Proteomes" id="UP000017148"/>
    </source>
</evidence>
<protein>
    <submittedName>
        <fullName evidence="2">Putative cyclic nucleotide-binding protein</fullName>
    </submittedName>
</protein>
<dbReference type="AlphaFoldDB" id="U7D7F1"/>
<dbReference type="Gene3D" id="2.60.120.10">
    <property type="entry name" value="Jelly Rolls"/>
    <property type="match status" value="1"/>
</dbReference>
<evidence type="ECO:0000313" key="2">
    <source>
        <dbReference type="EMBL" id="ERP38880.1"/>
    </source>
</evidence>
<gene>
    <name evidence="2" type="ORF">CALK_0658</name>
</gene>
<name>U7D7F1_9BACT</name>
<dbReference type="eggNOG" id="COG0664">
    <property type="taxonomic scope" value="Bacteria"/>
</dbReference>
<dbReference type="Pfam" id="PF00027">
    <property type="entry name" value="cNMP_binding"/>
    <property type="match status" value="1"/>
</dbReference>
<dbReference type="InterPro" id="IPR000595">
    <property type="entry name" value="cNMP-bd_dom"/>
</dbReference>
<dbReference type="OrthoDB" id="9807547at2"/>
<comment type="caution">
    <text evidence="2">The sequence shown here is derived from an EMBL/GenBank/DDBJ whole genome shotgun (WGS) entry which is preliminary data.</text>
</comment>
<dbReference type="InterPro" id="IPR018488">
    <property type="entry name" value="cNMP-bd_CS"/>
</dbReference>
<dbReference type="PROSITE" id="PS00889">
    <property type="entry name" value="CNMP_BINDING_2"/>
    <property type="match status" value="1"/>
</dbReference>
<reference evidence="2 3" key="1">
    <citation type="journal article" date="2013" name="Environ. Microbiol.">
        <title>Genome analysis of Chitinivibrio alkaliphilus gen. nov., sp. nov., a novel extremely haloalkaliphilic anaerobic chitinolytic bacterium from the candidate phylum Termite Group 3.</title>
        <authorList>
            <person name="Sorokin D.Y."/>
            <person name="Gumerov V.M."/>
            <person name="Rakitin A.L."/>
            <person name="Beletsky A.V."/>
            <person name="Damste J.S."/>
            <person name="Muyzer G."/>
            <person name="Mardanov A.V."/>
            <person name="Ravin N.V."/>
        </authorList>
    </citation>
    <scope>NUCLEOTIDE SEQUENCE [LARGE SCALE GENOMIC DNA]</scope>
    <source>
        <strain evidence="2 3">ACht1</strain>
    </source>
</reference>
<dbReference type="SMART" id="SM00100">
    <property type="entry name" value="cNMP"/>
    <property type="match status" value="1"/>
</dbReference>
<dbReference type="RefSeq" id="WP_022636179.1">
    <property type="nucleotide sequence ID" value="NZ_ASJR01000004.1"/>
</dbReference>